<dbReference type="InterPro" id="IPR036412">
    <property type="entry name" value="HAD-like_sf"/>
</dbReference>
<dbReference type="InterPro" id="IPR009081">
    <property type="entry name" value="PP-bd_ACP"/>
</dbReference>
<dbReference type="InterPro" id="IPR000415">
    <property type="entry name" value="Nitroreductase-like"/>
</dbReference>
<dbReference type="InterPro" id="IPR020806">
    <property type="entry name" value="PKS_PP-bd"/>
</dbReference>
<dbReference type="NCBIfam" id="TIGR01733">
    <property type="entry name" value="AA-adenyl-dom"/>
    <property type="match status" value="1"/>
</dbReference>
<evidence type="ECO:0000256" key="5">
    <source>
        <dbReference type="SAM" id="MobiDB-lite"/>
    </source>
</evidence>
<evidence type="ECO:0000313" key="8">
    <source>
        <dbReference type="Proteomes" id="UP000218542"/>
    </source>
</evidence>
<evidence type="ECO:0000256" key="2">
    <source>
        <dbReference type="ARBA" id="ARBA00022450"/>
    </source>
</evidence>
<dbReference type="NCBIfam" id="TIGR01686">
    <property type="entry name" value="FkbH"/>
    <property type="match status" value="1"/>
</dbReference>
<keyword evidence="2" id="KW-0596">Phosphopantetheine</keyword>
<dbReference type="GO" id="GO:0016491">
    <property type="term" value="F:oxidoreductase activity"/>
    <property type="evidence" value="ECO:0007669"/>
    <property type="project" value="InterPro"/>
</dbReference>
<dbReference type="SUPFAM" id="SSF52777">
    <property type="entry name" value="CoA-dependent acyltransferases"/>
    <property type="match status" value="2"/>
</dbReference>
<dbReference type="InterPro" id="IPR023214">
    <property type="entry name" value="HAD_sf"/>
</dbReference>
<name>A0A286TWN7_9BACT</name>
<dbReference type="SUPFAM" id="SSF56784">
    <property type="entry name" value="HAD-like"/>
    <property type="match status" value="1"/>
</dbReference>
<dbReference type="GO" id="GO:0043041">
    <property type="term" value="P:amino acid activation for nonribosomal peptide biosynthetic process"/>
    <property type="evidence" value="ECO:0007669"/>
    <property type="project" value="TreeGrafter"/>
</dbReference>
<dbReference type="FunFam" id="3.40.50.12780:FF:000012">
    <property type="entry name" value="Non-ribosomal peptide synthetase"/>
    <property type="match status" value="1"/>
</dbReference>
<dbReference type="OrthoDB" id="9778383at2"/>
<dbReference type="FunFam" id="3.40.50.980:FF:000001">
    <property type="entry name" value="Non-ribosomal peptide synthetase"/>
    <property type="match status" value="1"/>
</dbReference>
<dbReference type="InterPro" id="IPR029479">
    <property type="entry name" value="Nitroreductase"/>
</dbReference>
<dbReference type="Pfam" id="PF00501">
    <property type="entry name" value="AMP-binding"/>
    <property type="match status" value="1"/>
</dbReference>
<dbReference type="Gene3D" id="1.10.1200.10">
    <property type="entry name" value="ACP-like"/>
    <property type="match status" value="2"/>
</dbReference>
<dbReference type="InterPro" id="IPR000873">
    <property type="entry name" value="AMP-dep_synth/lig_dom"/>
</dbReference>
<dbReference type="RefSeq" id="WP_096893538.1">
    <property type="nucleotide sequence ID" value="NZ_BAOS01000010.1"/>
</dbReference>
<dbReference type="Gene3D" id="3.40.109.10">
    <property type="entry name" value="NADH Oxidase"/>
    <property type="match status" value="1"/>
</dbReference>
<reference evidence="8" key="1">
    <citation type="journal article" date="2017" name="Environ. Microbiol. Rep.">
        <title>Genetic Diversity of Marine Anaerobic Ammonium-Oxidizing Bacteria as Revealed by Genomic and Proteomic Analyses of 'Candidatus Scalindua japonica'.</title>
        <authorList>
            <person name="Oshiki M."/>
            <person name="Mizuto K."/>
            <person name="Kimura Z."/>
            <person name="Kindaichi T."/>
            <person name="Satoh H."/>
            <person name="Okabe S."/>
        </authorList>
    </citation>
    <scope>NUCLEOTIDE SEQUENCE [LARGE SCALE GENOMIC DNA]</scope>
    <source>
        <strain evidence="8">husup-a2</strain>
    </source>
</reference>
<comment type="caution">
    <text evidence="7">The sequence shown here is derived from an EMBL/GenBank/DDBJ whole genome shotgun (WGS) entry which is preliminary data.</text>
</comment>
<proteinExistence type="predicted"/>
<dbReference type="InterPro" id="IPR020845">
    <property type="entry name" value="AMP-binding_CS"/>
</dbReference>
<comment type="cofactor">
    <cofactor evidence="1">
        <name>pantetheine 4'-phosphate</name>
        <dbReference type="ChEBI" id="CHEBI:47942"/>
    </cofactor>
</comment>
<dbReference type="GO" id="GO:0016788">
    <property type="term" value="F:hydrolase activity, acting on ester bonds"/>
    <property type="evidence" value="ECO:0007669"/>
    <property type="project" value="UniProtKB-ARBA"/>
</dbReference>
<dbReference type="InterPro" id="IPR001242">
    <property type="entry name" value="Condensation_dom"/>
</dbReference>
<evidence type="ECO:0000259" key="6">
    <source>
        <dbReference type="PROSITE" id="PS50075"/>
    </source>
</evidence>
<dbReference type="PROSITE" id="PS00455">
    <property type="entry name" value="AMP_BINDING"/>
    <property type="match status" value="1"/>
</dbReference>
<dbReference type="InterPro" id="IPR010071">
    <property type="entry name" value="AA_adenyl_dom"/>
</dbReference>
<dbReference type="Gene3D" id="3.30.559.10">
    <property type="entry name" value="Chloramphenicol acetyltransferase-like domain"/>
    <property type="match status" value="1"/>
</dbReference>
<dbReference type="Gene3D" id="2.30.38.10">
    <property type="entry name" value="Luciferase, Domain 3"/>
    <property type="match status" value="1"/>
</dbReference>
<dbReference type="Proteomes" id="UP000218542">
    <property type="component" value="Unassembled WGS sequence"/>
</dbReference>
<dbReference type="SMART" id="SM00823">
    <property type="entry name" value="PKS_PP"/>
    <property type="match status" value="2"/>
</dbReference>
<protein>
    <submittedName>
        <fullName evidence="7">Nonribosomal polyketide synthase protein</fullName>
    </submittedName>
</protein>
<dbReference type="FunFam" id="3.30.559.10:FF:000023">
    <property type="entry name" value="Non-ribosomal peptide synthetase"/>
    <property type="match status" value="1"/>
</dbReference>
<dbReference type="PROSITE" id="PS50075">
    <property type="entry name" value="CARRIER"/>
    <property type="match status" value="2"/>
</dbReference>
<dbReference type="CDD" id="cd02142">
    <property type="entry name" value="McbC_SagB-like_oxidoreductase"/>
    <property type="match status" value="1"/>
</dbReference>
<keyword evidence="4" id="KW-0436">Ligase</keyword>
<gene>
    <name evidence="7" type="ORF">SCALIN_C10_0011</name>
</gene>
<dbReference type="InterPro" id="IPR045851">
    <property type="entry name" value="AMP-bd_C_sf"/>
</dbReference>
<dbReference type="InterPro" id="IPR010037">
    <property type="entry name" value="FkbH_domain"/>
</dbReference>
<dbReference type="GO" id="GO:0031177">
    <property type="term" value="F:phosphopantetheine binding"/>
    <property type="evidence" value="ECO:0007669"/>
    <property type="project" value="InterPro"/>
</dbReference>
<evidence type="ECO:0000256" key="1">
    <source>
        <dbReference type="ARBA" id="ARBA00001957"/>
    </source>
</evidence>
<dbReference type="InterPro" id="IPR057737">
    <property type="entry name" value="Condensation_MtbB-like"/>
</dbReference>
<dbReference type="InterPro" id="IPR010033">
    <property type="entry name" value="HAD_SF_ppase_IIIC"/>
</dbReference>
<dbReference type="Gene3D" id="3.40.50.1000">
    <property type="entry name" value="HAD superfamily/HAD-like"/>
    <property type="match status" value="1"/>
</dbReference>
<dbReference type="InterPro" id="IPR036514">
    <property type="entry name" value="SGNH_hydro_sf"/>
</dbReference>
<dbReference type="InterPro" id="IPR023213">
    <property type="entry name" value="CAT-like_dom_sf"/>
</dbReference>
<evidence type="ECO:0000313" key="7">
    <source>
        <dbReference type="EMBL" id="GAX60251.1"/>
    </source>
</evidence>
<dbReference type="SUPFAM" id="SSF56801">
    <property type="entry name" value="Acetyl-CoA synthetase-like"/>
    <property type="match status" value="1"/>
</dbReference>
<dbReference type="CDD" id="cd12114">
    <property type="entry name" value="A_NRPS_TlmIV_like"/>
    <property type="match status" value="1"/>
</dbReference>
<sequence>MKNRENNTQAVSRFDFNEGKRERSVLLEQDEGVSVKESVQLTVSATFTSEPVEDYIRWWCKQFDVDIAIQFAPYNQVFQELLDPSSLISTTDGVVLLLIRFEDWIRNDQTPDAERCKKIERNFLELTETLKNKKKSASYFVAVFPVSTHLSLSDTMMSYLGHMNIRWKKILKEIEDIHIIDFTELDRLYNIKNIFDIQKDETGHLPFSDEYYAAMGTIIARKIYSFRTQQFKVITLDCDNTLWKGVCGEDGALGVIIDNFHLELQKFILQKYNEGFLLVLCSKNNETDVWDVFENNPQMILKKEHFVNWRINWQAKSENIKELESELNLGKDSFIFIDDNPLECTEVMTNCPEVLTLQLPEDADQIPAYLKLAWAFDRFKVTREDKKRTSKYIAESKRRKAQEGVSSLPDFLKGLELKMSMNLVEKMQIARVSQLTQRTNQFNLSTIRRTEEEIESLINMPNIKCWVIEVTDRFGDYGLVGVVIIKEEKDKLFLDTFLLSCRVLGRRIEDAIMLRLKKYCKKQNLTSIEAKFYPTDKNKPFLDFIEREKCEKVKGDYDYIKYSLPINNIPDSIDFIECYYDSNFRTRELKNQDDIGETYQVDQLTLHKSKNNKFCKRNNWSLNIVNEENLLHRHHLIPIEYYTAKMLLGLPINFLRQFGKASASKLFNNFENASPGERYDLIIAYIRDLVVKVMVLDSSQLFDSQQSMMELGLDSLKAIELKNVLSTSLGVDIPLIDFLQNISVAHLAKKVLDQLPDSFSSFNHPHVSLPKIVPSQDQRYLPFPLTDMQQAYLIGRSGTFGLGKVACHHYVEVEKEGVDLGRVNHALQKLIERHDMLRAVILADGQQQIIKQLPSYQIDVLDLRGQDSKAIASRLEDIRQNMSHQLLPVNKCPLFEIRASLLNDQRTRFHISYDLMIGDIRSIQILIYEFSLLYNNPEVSLPPLNISFRDYVFAMVAFKDSGLYQQSLDYWRGRLLELPPAPELPLVSNPDSITSPRFIRRSGGLEQGTWVRLKNKASRAGITPSGILLAAFAEVLTTWSKSSEFSINLTLFNRHPLHSQVNYVVGDFTSTTILAIDNSVKDTFEVRARCHQNQLWKNLDYSYVSGVQVQRELVQASGDASMSTIPVVFTSGLGLGVSGQDNFALTGVVDMVYGISQTPQVWFDHLVYEETDALVFNWDVVDDLFPDGLIDDMFSAYCRFLQCLADDEKAWQEVTSELVPPDQLQQRVSVNTTEAPISNELLHTMFEKQVLLRPNQSSVVTSSKTLTYQELHQRSNKIGYKLREMDAKPNTLVAVVMEKGWEQVVAVLGILKSGAAYLPIDPGVPRERLWYLLEIAEIRFVLTHSRLDVTLEWPDNVKRFSLDKENIEGFTKGDLEPVQNEEDLAYVIFTSGSTGQPKGVMIDHRGAVNTIIDINQRFNVGHEDSVFAISELNFDLSVYDIFGLLSVGGTIVMPDASKKLEPSHWLELVTREKVSIWNSVPALMQMFVEHVSGQQSTAGLSSIQLVLMSGDWIPVTLPASIRNLIKGVKLISLGGATEASIWSILFPIEEVAPEWKSIPYGRPMKNQCFHVLSEMLEPCPMWVPGQLYIGGIGLAKGYWRDEEKTDKSFMTHPKTGERLYYTGDLGRYLPDGNIEFLGREDFQVKVQGYRIELEEIEVVLSRHPAVSSVVVTALGELSGNKRLVAYVVLNNGQIPTVNKHANAKDDKTGDFEVHRIEQVQLFDPMERLQFKLKEMGIHNKEGDKPYTQLIKPMLNENLKKVFTERRSFRRFLQEPITLEHFSEFLSCLLQIRVGESTFPKYRYGSAGGLYPVQTYIYIKPGRVDGLTGGTYYHHPIDHRLMLISANPNIDAGVYTTGNNTIFDESAFAVFFIGQLNAVYPMYGVLARDFCMLEAGIMSQLLETTAVDNQIGLCQIGGFDFQQIRHLFDLEESHVYLHSLVGGRVDQQIKDQSLVQEMSKSPSFVQSVQESKPDDDIVVELQRYLAEKLPEYMIPSSFVVIDSMPLTPNGKVDRKALSGLEGNLDSELEITDKVIPQTELERNIATIWKEVLGREEIGINDKLFDLGGNSIHIVQINNKLQKLLKRDIPMLPMFEYPTISSFAKFLGQEQSDEYSSQQGLSRGEARKLARKQRNKGL</sequence>
<keyword evidence="3" id="KW-0597">Phosphoprotein</keyword>
<dbReference type="Gene3D" id="3.30.559.30">
    <property type="entry name" value="Nonribosomal peptide synthetase, condensation domain"/>
    <property type="match status" value="1"/>
</dbReference>
<feature type="domain" description="Carrier" evidence="6">
    <location>
        <begin position="2034"/>
        <end position="2109"/>
    </location>
</feature>
<feature type="domain" description="Carrier" evidence="6">
    <location>
        <begin position="680"/>
        <end position="755"/>
    </location>
</feature>
<organism evidence="7 8">
    <name type="scientific">Candidatus Scalindua japonica</name>
    <dbReference type="NCBI Taxonomy" id="1284222"/>
    <lineage>
        <taxon>Bacteria</taxon>
        <taxon>Pseudomonadati</taxon>
        <taxon>Planctomycetota</taxon>
        <taxon>Candidatus Brocadiia</taxon>
        <taxon>Candidatus Brocadiales</taxon>
        <taxon>Candidatus Scalinduaceae</taxon>
        <taxon>Candidatus Scalindua</taxon>
    </lineage>
</organism>
<dbReference type="Gene3D" id="3.30.300.30">
    <property type="match status" value="2"/>
</dbReference>
<dbReference type="NCBIfam" id="TIGR01681">
    <property type="entry name" value="HAD-SF-IIIC"/>
    <property type="match status" value="1"/>
</dbReference>
<dbReference type="CDD" id="cd19535">
    <property type="entry name" value="Cyc_NRPS"/>
    <property type="match status" value="1"/>
</dbReference>
<dbReference type="Pfam" id="PF00881">
    <property type="entry name" value="Nitroreductase"/>
    <property type="match status" value="1"/>
</dbReference>
<dbReference type="EMBL" id="BAOS01000010">
    <property type="protein sequence ID" value="GAX60251.1"/>
    <property type="molecule type" value="Genomic_DNA"/>
</dbReference>
<dbReference type="Gene3D" id="3.40.50.980">
    <property type="match status" value="2"/>
</dbReference>
<dbReference type="GO" id="GO:0016874">
    <property type="term" value="F:ligase activity"/>
    <property type="evidence" value="ECO:0007669"/>
    <property type="project" value="UniProtKB-KW"/>
</dbReference>
<dbReference type="SUPFAM" id="SSF47336">
    <property type="entry name" value="ACP-like"/>
    <property type="match status" value="2"/>
</dbReference>
<evidence type="ECO:0000256" key="3">
    <source>
        <dbReference type="ARBA" id="ARBA00022553"/>
    </source>
</evidence>
<dbReference type="FunFam" id="3.30.559.30:FF:000006">
    <property type="entry name" value="Yersiniabactin polyketide/non-ribosomal peptide synthetase"/>
    <property type="match status" value="1"/>
</dbReference>
<keyword evidence="8" id="KW-1185">Reference proteome</keyword>
<dbReference type="SUPFAM" id="SSF55469">
    <property type="entry name" value="FMN-dependent nitroreductase-like"/>
    <property type="match status" value="1"/>
</dbReference>
<dbReference type="Pfam" id="PF00550">
    <property type="entry name" value="PP-binding"/>
    <property type="match status" value="2"/>
</dbReference>
<dbReference type="GO" id="GO:0005737">
    <property type="term" value="C:cytoplasm"/>
    <property type="evidence" value="ECO:0007669"/>
    <property type="project" value="TreeGrafter"/>
</dbReference>
<dbReference type="Pfam" id="PF00668">
    <property type="entry name" value="Condensation"/>
    <property type="match status" value="1"/>
</dbReference>
<dbReference type="Gene3D" id="3.40.50.1110">
    <property type="entry name" value="SGNH hydrolase"/>
    <property type="match status" value="1"/>
</dbReference>
<evidence type="ECO:0000256" key="4">
    <source>
        <dbReference type="ARBA" id="ARBA00022598"/>
    </source>
</evidence>
<dbReference type="InterPro" id="IPR036736">
    <property type="entry name" value="ACP-like_sf"/>
</dbReference>
<dbReference type="PANTHER" id="PTHR45527">
    <property type="entry name" value="NONRIBOSOMAL PEPTIDE SYNTHETASE"/>
    <property type="match status" value="1"/>
</dbReference>
<dbReference type="GO" id="GO:0044550">
    <property type="term" value="P:secondary metabolite biosynthetic process"/>
    <property type="evidence" value="ECO:0007669"/>
    <property type="project" value="TreeGrafter"/>
</dbReference>
<dbReference type="GO" id="GO:0000036">
    <property type="term" value="F:acyl carrier activity"/>
    <property type="evidence" value="ECO:0007669"/>
    <property type="project" value="TreeGrafter"/>
</dbReference>
<accession>A0A286TWN7</accession>
<feature type="compositionally biased region" description="Basic residues" evidence="5">
    <location>
        <begin position="2127"/>
        <end position="2136"/>
    </location>
</feature>
<feature type="region of interest" description="Disordered" evidence="5">
    <location>
        <begin position="2112"/>
        <end position="2136"/>
    </location>
</feature>
<dbReference type="PANTHER" id="PTHR45527:SF10">
    <property type="entry name" value="PYOCHELIN SYNTHASE PCHF"/>
    <property type="match status" value="1"/>
</dbReference>